<dbReference type="RefSeq" id="WP_169677106.1">
    <property type="nucleotide sequence ID" value="NZ_JABBHF010000016.1"/>
</dbReference>
<evidence type="ECO:0000313" key="3">
    <source>
        <dbReference type="EMBL" id="NMH89794.1"/>
    </source>
</evidence>
<comment type="caution">
    <text evidence="3">The sequence shown here is derived from an EMBL/GenBank/DDBJ whole genome shotgun (WGS) entry which is preliminary data.</text>
</comment>
<accession>A0ABX1S5T3</accession>
<dbReference type="SUPFAM" id="SSF55008">
    <property type="entry name" value="HMA, heavy metal-associated domain"/>
    <property type="match status" value="1"/>
</dbReference>
<feature type="domain" description="HMA" evidence="2">
    <location>
        <begin position="29"/>
        <end position="85"/>
    </location>
</feature>
<evidence type="ECO:0000313" key="4">
    <source>
        <dbReference type="Proteomes" id="UP000746690"/>
    </source>
</evidence>
<dbReference type="Gene3D" id="3.30.70.100">
    <property type="match status" value="1"/>
</dbReference>
<dbReference type="Pfam" id="PF00403">
    <property type="entry name" value="HMA"/>
    <property type="match status" value="1"/>
</dbReference>
<dbReference type="EMBL" id="JABBHF010000016">
    <property type="protein sequence ID" value="NMH89794.1"/>
    <property type="molecule type" value="Genomic_DNA"/>
</dbReference>
<protein>
    <submittedName>
        <fullName evidence="3">ATPase</fullName>
    </submittedName>
</protein>
<evidence type="ECO:0000259" key="2">
    <source>
        <dbReference type="Pfam" id="PF00403"/>
    </source>
</evidence>
<proteinExistence type="predicted"/>
<feature type="signal peptide" evidence="1">
    <location>
        <begin position="1"/>
        <end position="18"/>
    </location>
</feature>
<gene>
    <name evidence="3" type="ORF">HHX25_19995</name>
</gene>
<organism evidence="3 4">
    <name type="scientific">Flavivirga algicola</name>
    <dbReference type="NCBI Taxonomy" id="2729136"/>
    <lineage>
        <taxon>Bacteria</taxon>
        <taxon>Pseudomonadati</taxon>
        <taxon>Bacteroidota</taxon>
        <taxon>Flavobacteriia</taxon>
        <taxon>Flavobacteriales</taxon>
        <taxon>Flavobacteriaceae</taxon>
        <taxon>Flavivirga</taxon>
    </lineage>
</organism>
<dbReference type="Proteomes" id="UP000746690">
    <property type="component" value="Unassembled WGS sequence"/>
</dbReference>
<evidence type="ECO:0000256" key="1">
    <source>
        <dbReference type="SAM" id="SignalP"/>
    </source>
</evidence>
<reference evidence="3 4" key="1">
    <citation type="submission" date="2020-04" db="EMBL/GenBank/DDBJ databases">
        <title>A Flavivirga sp. nov.</title>
        <authorList>
            <person name="Sun X."/>
        </authorList>
    </citation>
    <scope>NUCLEOTIDE SEQUENCE [LARGE SCALE GENOMIC DNA]</scope>
    <source>
        <strain evidence="3 4">Y03</strain>
    </source>
</reference>
<name>A0ABX1S5T3_9FLAO</name>
<keyword evidence="1" id="KW-0732">Signal</keyword>
<dbReference type="InterPro" id="IPR006121">
    <property type="entry name" value="HMA_dom"/>
</dbReference>
<dbReference type="InterPro" id="IPR036163">
    <property type="entry name" value="HMA_dom_sf"/>
</dbReference>
<keyword evidence="4" id="KW-1185">Reference proteome</keyword>
<feature type="chain" id="PRO_5046718203" evidence="1">
    <location>
        <begin position="19"/>
        <end position="126"/>
    </location>
</feature>
<sequence length="126" mass="14266">MKKLITVLTIIIATAAFAQNKNARASMEVDGVCLMCKTRIEKACLNTKGVKSAVWNVKTHELKLIFDARKTDLKTIQKSILAVGHDTKELKATDEAYATVHPCCRYRDRDIIDNHKEDEDHKKDSH</sequence>
<dbReference type="CDD" id="cd00371">
    <property type="entry name" value="HMA"/>
    <property type="match status" value="1"/>
</dbReference>